<dbReference type="AlphaFoldDB" id="A0A1Y1Y3C3"/>
<dbReference type="Proteomes" id="UP000193498">
    <property type="component" value="Unassembled WGS sequence"/>
</dbReference>
<evidence type="ECO:0000313" key="2">
    <source>
        <dbReference type="Proteomes" id="UP000193498"/>
    </source>
</evidence>
<proteinExistence type="predicted"/>
<keyword evidence="2" id="KW-1185">Reference proteome</keyword>
<sequence length="589" mass="68232">MTKFPDLVKAIRYTLAEEIQETILFYVGDVVLYFNFFEKHSSRFGLLVTHQGGAGFALEEAIKSGHKKLLLWLLTAVSFPIDYLLTCAVCYGDLDVLFYLINLIGEDYKEHDTPAKLLCLLKGKVHFLEHLFQRNPTFSEGEGLTEYSYNCLHIGISTSSEMYIWYMRNQHILPTISIEDRIKACIQNDNVPDALELIGGQNPIRLLRVLIAIPLGSEATYRELMHHYASEENVLTLIASACARLGYADTLEILFNEPYNVHVEYDFFVDIPNLAVVEILHKYASQRNAISSLLNKGWIQIVKNRLSVYQTPKCYLKLLEVFTKSKESKVQRRNCCWAGQQSEDVLLFLVDLAKVTSSARLVKKYILYGIECGHLRLLRVLIPLVKKSVLRSISQGIVEEDMNHLAMELQTEFPNIYQSERPELVEYLFEMGIYQPSFLRPLMQRFDLKFVQVLIERGLVIEDESLELMRWNSETREYMRLAYLANTVSSFKHAHQTEKAYLLELIRFSWDVFPFEKNYYPLESHRSSSVSFSTSTEFSTRFAPAFKLTPHAAETSHIYWAKCPNILYSNADLSIREVHQQLLFRQQHE</sequence>
<gene>
    <name evidence="1" type="ORF">K493DRAFT_303297</name>
</gene>
<evidence type="ECO:0008006" key="3">
    <source>
        <dbReference type="Google" id="ProtNLM"/>
    </source>
</evidence>
<reference evidence="1 2" key="1">
    <citation type="submission" date="2016-07" db="EMBL/GenBank/DDBJ databases">
        <title>Pervasive Adenine N6-methylation of Active Genes in Fungi.</title>
        <authorList>
            <consortium name="DOE Joint Genome Institute"/>
            <person name="Mondo S.J."/>
            <person name="Dannebaum R.O."/>
            <person name="Kuo R.C."/>
            <person name="Labutti K."/>
            <person name="Haridas S."/>
            <person name="Kuo A."/>
            <person name="Salamov A."/>
            <person name="Ahrendt S.R."/>
            <person name="Lipzen A."/>
            <person name="Sullivan W."/>
            <person name="Andreopoulos W.B."/>
            <person name="Clum A."/>
            <person name="Lindquist E."/>
            <person name="Daum C."/>
            <person name="Ramamoorthy G.K."/>
            <person name="Gryganskyi A."/>
            <person name="Culley D."/>
            <person name="Magnuson J.K."/>
            <person name="James T.Y."/>
            <person name="O'Malley M.A."/>
            <person name="Stajich J.E."/>
            <person name="Spatafora J.W."/>
            <person name="Visel A."/>
            <person name="Grigoriev I.V."/>
        </authorList>
    </citation>
    <scope>NUCLEOTIDE SEQUENCE [LARGE SCALE GENOMIC DNA]</scope>
    <source>
        <strain evidence="1 2">CBS 931.73</strain>
    </source>
</reference>
<protein>
    <recommendedName>
        <fullName evidence="3">Ankyrin</fullName>
    </recommendedName>
</protein>
<dbReference type="EMBL" id="MCFE01000273">
    <property type="protein sequence ID" value="ORX92488.1"/>
    <property type="molecule type" value="Genomic_DNA"/>
</dbReference>
<comment type="caution">
    <text evidence="1">The sequence shown here is derived from an EMBL/GenBank/DDBJ whole genome shotgun (WGS) entry which is preliminary data.</text>
</comment>
<name>A0A1Y1Y3C3_9FUNG</name>
<organism evidence="1 2">
    <name type="scientific">Basidiobolus meristosporus CBS 931.73</name>
    <dbReference type="NCBI Taxonomy" id="1314790"/>
    <lineage>
        <taxon>Eukaryota</taxon>
        <taxon>Fungi</taxon>
        <taxon>Fungi incertae sedis</taxon>
        <taxon>Zoopagomycota</taxon>
        <taxon>Entomophthoromycotina</taxon>
        <taxon>Basidiobolomycetes</taxon>
        <taxon>Basidiobolales</taxon>
        <taxon>Basidiobolaceae</taxon>
        <taxon>Basidiobolus</taxon>
    </lineage>
</organism>
<evidence type="ECO:0000313" key="1">
    <source>
        <dbReference type="EMBL" id="ORX92488.1"/>
    </source>
</evidence>
<accession>A0A1Y1Y3C3</accession>
<dbReference type="InParanoid" id="A0A1Y1Y3C3"/>